<comment type="caution">
    <text evidence="9">The sequence shown here is derived from an EMBL/GenBank/DDBJ whole genome shotgun (WGS) entry which is preliminary data.</text>
</comment>
<dbReference type="AlphaFoldDB" id="A0AAE0KWS3"/>
<dbReference type="InterPro" id="IPR027417">
    <property type="entry name" value="P-loop_NTPase"/>
</dbReference>
<accession>A0AAE0KWS3</accession>
<dbReference type="SMART" id="SM00490">
    <property type="entry name" value="HELICc"/>
    <property type="match status" value="1"/>
</dbReference>
<dbReference type="Pfam" id="PF04408">
    <property type="entry name" value="WHD_HA2"/>
    <property type="match status" value="1"/>
</dbReference>
<dbReference type="Gene3D" id="3.40.50.300">
    <property type="entry name" value="P-loop containing nucleotide triphosphate hydrolases"/>
    <property type="match status" value="1"/>
</dbReference>
<dbReference type="EMBL" id="LGRX02015252">
    <property type="protein sequence ID" value="KAK3263582.1"/>
    <property type="molecule type" value="Genomic_DNA"/>
</dbReference>
<dbReference type="InterPro" id="IPR011709">
    <property type="entry name" value="DEAD-box_helicase_OB_fold"/>
</dbReference>
<feature type="region of interest" description="Disordered" evidence="7">
    <location>
        <begin position="258"/>
        <end position="279"/>
    </location>
</feature>
<keyword evidence="5" id="KW-0067">ATP-binding</keyword>
<keyword evidence="4" id="KW-0347">Helicase</keyword>
<dbReference type="GO" id="GO:0003724">
    <property type="term" value="F:RNA helicase activity"/>
    <property type="evidence" value="ECO:0007669"/>
    <property type="project" value="UniProtKB-EC"/>
</dbReference>
<dbReference type="Pfam" id="PF00271">
    <property type="entry name" value="Helicase_C"/>
    <property type="match status" value="1"/>
</dbReference>
<dbReference type="EC" id="3.6.4.13" evidence="1"/>
<dbReference type="InterPro" id="IPR007502">
    <property type="entry name" value="Helicase-assoc_dom"/>
</dbReference>
<keyword evidence="3" id="KW-0378">Hydrolase</keyword>
<proteinExistence type="predicted"/>
<dbReference type="InterPro" id="IPR048333">
    <property type="entry name" value="HA2_WH"/>
</dbReference>
<feature type="region of interest" description="Disordered" evidence="7">
    <location>
        <begin position="522"/>
        <end position="570"/>
    </location>
</feature>
<feature type="compositionally biased region" description="Basic residues" evidence="7">
    <location>
        <begin position="383"/>
        <end position="405"/>
    </location>
</feature>
<protein>
    <recommendedName>
        <fullName evidence="1">RNA helicase</fullName>
        <ecNumber evidence="1">3.6.4.13</ecNumber>
    </recommendedName>
</protein>
<name>A0AAE0KWS3_9CHLO</name>
<keyword evidence="2" id="KW-0547">Nucleotide-binding</keyword>
<dbReference type="SMART" id="SM00847">
    <property type="entry name" value="HA2"/>
    <property type="match status" value="1"/>
</dbReference>
<evidence type="ECO:0000256" key="7">
    <source>
        <dbReference type="SAM" id="MobiDB-lite"/>
    </source>
</evidence>
<dbReference type="PROSITE" id="PS51194">
    <property type="entry name" value="HELICASE_CTER"/>
    <property type="match status" value="1"/>
</dbReference>
<feature type="domain" description="Helicase C-terminal" evidence="8">
    <location>
        <begin position="12"/>
        <end position="189"/>
    </location>
</feature>
<feature type="compositionally biased region" description="Basic residues" evidence="7">
    <location>
        <begin position="359"/>
        <end position="375"/>
    </location>
</feature>
<dbReference type="SUPFAM" id="SSF52540">
    <property type="entry name" value="P-loop containing nucleoside triphosphate hydrolases"/>
    <property type="match status" value="1"/>
</dbReference>
<evidence type="ECO:0000256" key="6">
    <source>
        <dbReference type="ARBA" id="ARBA00047984"/>
    </source>
</evidence>
<evidence type="ECO:0000313" key="10">
    <source>
        <dbReference type="Proteomes" id="UP001190700"/>
    </source>
</evidence>
<dbReference type="InterPro" id="IPR001650">
    <property type="entry name" value="Helicase_C-like"/>
</dbReference>
<evidence type="ECO:0000256" key="5">
    <source>
        <dbReference type="ARBA" id="ARBA00022840"/>
    </source>
</evidence>
<dbReference type="PANTHER" id="PTHR18934:SF234">
    <property type="entry name" value="PRE-MRNA-SPLICING FACTOR ATP-DEPENDENT RNA HELICASE DEAH4-RELATED"/>
    <property type="match status" value="1"/>
</dbReference>
<evidence type="ECO:0000256" key="1">
    <source>
        <dbReference type="ARBA" id="ARBA00012552"/>
    </source>
</evidence>
<dbReference type="GO" id="GO:0003723">
    <property type="term" value="F:RNA binding"/>
    <property type="evidence" value="ECO:0007669"/>
    <property type="project" value="TreeGrafter"/>
</dbReference>
<organism evidence="9 10">
    <name type="scientific">Cymbomonas tetramitiformis</name>
    <dbReference type="NCBI Taxonomy" id="36881"/>
    <lineage>
        <taxon>Eukaryota</taxon>
        <taxon>Viridiplantae</taxon>
        <taxon>Chlorophyta</taxon>
        <taxon>Pyramimonadophyceae</taxon>
        <taxon>Pyramimonadales</taxon>
        <taxon>Pyramimonadaceae</taxon>
        <taxon>Cymbomonas</taxon>
    </lineage>
</organism>
<dbReference type="GO" id="GO:0016787">
    <property type="term" value="F:hydrolase activity"/>
    <property type="evidence" value="ECO:0007669"/>
    <property type="project" value="UniProtKB-KW"/>
</dbReference>
<dbReference type="PANTHER" id="PTHR18934">
    <property type="entry name" value="ATP-DEPENDENT RNA HELICASE"/>
    <property type="match status" value="1"/>
</dbReference>
<gene>
    <name evidence="9" type="ORF">CYMTET_27620</name>
</gene>
<dbReference type="GO" id="GO:0005524">
    <property type="term" value="F:ATP binding"/>
    <property type="evidence" value="ECO:0007669"/>
    <property type="project" value="UniProtKB-KW"/>
</dbReference>
<sequence length="583" mass="63786">MCTLSPGGCLAAVDVCLDIHTSQKSGDILVFLTGQDEIDKCVAKTNERICEMSPGSCGDLQVLPLYGNLQPEMQARIFAPVPEGCRRAVFATNVAETSLTVPGVVYVIDPGFVKQKEYAPESGMDKLCVTQISRSQATQRAGRAGRTCPGKCFRLYPKDTFTHEMVEASVPEIQRTSLVGTVLHLKSLRLQLDVLSFDFLDRPATEALEDALKQLFVLGAIDGDGQITEIGRQMSSLPLDPPLARAVIAARDFDCEEDMEGQGKGKGKGEAGGGTGDVPARALELDTERVGDHILLLAVYQAWQRCGYSADFCSEYGLQLRAMNFAKSVVGQLQGVLQKASWRKVQAGDAQTNDVRYPRDKRSRSRSRSRSRDRHGHREEGKKHKKEKKERKERRKDARRGRSRSHSPQGRSRSPKGRRGQSARGSLENVRQALTVGFANRIAHRMLNHNGYKTYNDSATLAELHPSSLHIQADEEGLYPDWVIYHELVSTTRPFLRQVCGVKMEWVTPLLPRLKGVNVQRLSGRKAEAPSTPSDPGPKGVAAGAGTSLDLPGGGKATSQNSRDANAAAARARYLARKAGASK</sequence>
<evidence type="ECO:0000313" key="9">
    <source>
        <dbReference type="EMBL" id="KAK3263582.1"/>
    </source>
</evidence>
<evidence type="ECO:0000256" key="2">
    <source>
        <dbReference type="ARBA" id="ARBA00022741"/>
    </source>
</evidence>
<dbReference type="Gene3D" id="1.20.120.1080">
    <property type="match status" value="1"/>
</dbReference>
<keyword evidence="10" id="KW-1185">Reference proteome</keyword>
<feature type="region of interest" description="Disordered" evidence="7">
    <location>
        <begin position="342"/>
        <end position="427"/>
    </location>
</feature>
<dbReference type="CDD" id="cd18791">
    <property type="entry name" value="SF2_C_RHA"/>
    <property type="match status" value="1"/>
</dbReference>
<dbReference type="Pfam" id="PF07717">
    <property type="entry name" value="OB_NTP_bind"/>
    <property type="match status" value="1"/>
</dbReference>
<evidence type="ECO:0000256" key="3">
    <source>
        <dbReference type="ARBA" id="ARBA00022801"/>
    </source>
</evidence>
<dbReference type="Proteomes" id="UP001190700">
    <property type="component" value="Unassembled WGS sequence"/>
</dbReference>
<dbReference type="FunFam" id="3.40.50.300:FF:000145">
    <property type="entry name" value="probable ATP-dependent RNA helicase DHX40"/>
    <property type="match status" value="1"/>
</dbReference>
<evidence type="ECO:0000256" key="4">
    <source>
        <dbReference type="ARBA" id="ARBA00022806"/>
    </source>
</evidence>
<reference evidence="9 10" key="1">
    <citation type="journal article" date="2015" name="Genome Biol. Evol.">
        <title>Comparative Genomics of a Bacterivorous Green Alga Reveals Evolutionary Causalities and Consequences of Phago-Mixotrophic Mode of Nutrition.</title>
        <authorList>
            <person name="Burns J.A."/>
            <person name="Paasch A."/>
            <person name="Narechania A."/>
            <person name="Kim E."/>
        </authorList>
    </citation>
    <scope>NUCLEOTIDE SEQUENCE [LARGE SCALE GENOMIC DNA]</scope>
    <source>
        <strain evidence="9 10">PLY_AMNH</strain>
    </source>
</reference>
<evidence type="ECO:0000259" key="8">
    <source>
        <dbReference type="PROSITE" id="PS51194"/>
    </source>
</evidence>
<comment type="catalytic activity">
    <reaction evidence="6">
        <text>ATP + H2O = ADP + phosphate + H(+)</text>
        <dbReference type="Rhea" id="RHEA:13065"/>
        <dbReference type="ChEBI" id="CHEBI:15377"/>
        <dbReference type="ChEBI" id="CHEBI:15378"/>
        <dbReference type="ChEBI" id="CHEBI:30616"/>
        <dbReference type="ChEBI" id="CHEBI:43474"/>
        <dbReference type="ChEBI" id="CHEBI:456216"/>
        <dbReference type="EC" id="3.6.4.13"/>
    </reaction>
</comment>